<protein>
    <submittedName>
        <fullName evidence="2">Uncharacterized protein</fullName>
    </submittedName>
</protein>
<feature type="region of interest" description="Disordered" evidence="1">
    <location>
        <begin position="435"/>
        <end position="465"/>
    </location>
</feature>
<evidence type="ECO:0000256" key="1">
    <source>
        <dbReference type="SAM" id="MobiDB-lite"/>
    </source>
</evidence>
<comment type="caution">
    <text evidence="2">The sequence shown here is derived from an EMBL/GenBank/DDBJ whole genome shotgun (WGS) entry which is preliminary data.</text>
</comment>
<organism evidence="2 3">
    <name type="scientific">Danionella cerebrum</name>
    <dbReference type="NCBI Taxonomy" id="2873325"/>
    <lineage>
        <taxon>Eukaryota</taxon>
        <taxon>Metazoa</taxon>
        <taxon>Chordata</taxon>
        <taxon>Craniata</taxon>
        <taxon>Vertebrata</taxon>
        <taxon>Euteleostomi</taxon>
        <taxon>Actinopterygii</taxon>
        <taxon>Neopterygii</taxon>
        <taxon>Teleostei</taxon>
        <taxon>Ostariophysi</taxon>
        <taxon>Cypriniformes</taxon>
        <taxon>Danionidae</taxon>
        <taxon>Danioninae</taxon>
        <taxon>Danionella</taxon>
    </lineage>
</organism>
<accession>A0A553QVS3</accession>
<reference evidence="2 3" key="1">
    <citation type="journal article" date="2019" name="Sci. Data">
        <title>Hybrid genome assembly and annotation of Danionella translucida.</title>
        <authorList>
            <person name="Kadobianskyi M."/>
            <person name="Schulze L."/>
            <person name="Schuelke M."/>
            <person name="Judkewitz B."/>
        </authorList>
    </citation>
    <scope>NUCLEOTIDE SEQUENCE [LARGE SCALE GENOMIC DNA]</scope>
    <source>
        <strain evidence="2 3">Bolton</strain>
    </source>
</reference>
<proteinExistence type="predicted"/>
<sequence>MEAAYLHEGSSGSLLLASRSCPLVADAYLHKFNAAYLQEWYPASRLHACTNVVPYFRAARLQKCSWVLGAYLHKWYTGSSCLSPKVVLWLQAAYLQEWFTVVHRRTPKDKTGNCDSEEKDAQNNPSAQTGQKIAAGTSCDPFTITARQISTRKHQKDKKRCFSVCCGFDSSWGLASTLKAFPFTTHEPLFALFIPSSCLPLVLCSSLLPSAHDRAQLAEQSKMTENSFPFFISFNSGRASLLPGDGLYRSHRGAVRWPEDCRDTQRQLITGCLQEKSGYLLTLENLEDTKYMQGKQMSLKRPCGVCGRLCEHTLCMLTVNRKQFIHNPSYLVSITIMFSPMKAVTRHMGIPVLAEAPMRPMIVTHMATISSALPAMIPEACVCCSDERTGLEREDLHPEGTRDDRTIGVVVRSRSRPIQHRHHVFLILCPGSMSTEQNHTSSEKQTRSHPSNVQRLTKFSPLGIN</sequence>
<dbReference type="OrthoDB" id="10682495at2759"/>
<dbReference type="Proteomes" id="UP000316079">
    <property type="component" value="Unassembled WGS sequence"/>
</dbReference>
<feature type="compositionally biased region" description="Polar residues" evidence="1">
    <location>
        <begin position="122"/>
        <end position="131"/>
    </location>
</feature>
<feature type="region of interest" description="Disordered" evidence="1">
    <location>
        <begin position="109"/>
        <end position="133"/>
    </location>
</feature>
<keyword evidence="3" id="KW-1185">Reference proteome</keyword>
<evidence type="ECO:0000313" key="2">
    <source>
        <dbReference type="EMBL" id="TRY94069.1"/>
    </source>
</evidence>
<dbReference type="EMBL" id="SRMA01025482">
    <property type="protein sequence ID" value="TRY94069.1"/>
    <property type="molecule type" value="Genomic_DNA"/>
</dbReference>
<evidence type="ECO:0000313" key="3">
    <source>
        <dbReference type="Proteomes" id="UP000316079"/>
    </source>
</evidence>
<feature type="compositionally biased region" description="Polar residues" evidence="1">
    <location>
        <begin position="448"/>
        <end position="457"/>
    </location>
</feature>
<gene>
    <name evidence="2" type="ORF">DNTS_027306</name>
</gene>
<name>A0A553QVS3_9TELE</name>
<dbReference type="AlphaFoldDB" id="A0A553QVS3"/>